<evidence type="ECO:0000259" key="2">
    <source>
        <dbReference type="Pfam" id="PF00144"/>
    </source>
</evidence>
<keyword evidence="5" id="KW-1185">Reference proteome</keyword>
<dbReference type="InterPro" id="IPR050789">
    <property type="entry name" value="Diverse_Enzym_Activities"/>
</dbReference>
<dbReference type="Proteomes" id="UP000282926">
    <property type="component" value="Unassembled WGS sequence"/>
</dbReference>
<evidence type="ECO:0000256" key="1">
    <source>
        <dbReference type="SAM" id="MobiDB-lite"/>
    </source>
</evidence>
<comment type="caution">
    <text evidence="4">The sequence shown here is derived from an EMBL/GenBank/DDBJ whole genome shotgun (WGS) entry which is preliminary data.</text>
</comment>
<dbReference type="InterPro" id="IPR012338">
    <property type="entry name" value="Beta-lactam/transpept-like"/>
</dbReference>
<protein>
    <submittedName>
        <fullName evidence="4">META domain-containing protein</fullName>
    </submittedName>
</protein>
<evidence type="ECO:0000313" key="5">
    <source>
        <dbReference type="Proteomes" id="UP000282926"/>
    </source>
</evidence>
<dbReference type="Gene3D" id="3.40.710.10">
    <property type="entry name" value="DD-peptidase/beta-lactamase superfamily"/>
    <property type="match status" value="1"/>
</dbReference>
<dbReference type="PANTHER" id="PTHR43283">
    <property type="entry name" value="BETA-LACTAMASE-RELATED"/>
    <property type="match status" value="1"/>
</dbReference>
<organism evidence="4 5">
    <name type="scientific">Lujinxingia sediminis</name>
    <dbReference type="NCBI Taxonomy" id="2480984"/>
    <lineage>
        <taxon>Bacteria</taxon>
        <taxon>Deltaproteobacteria</taxon>
        <taxon>Bradymonadales</taxon>
        <taxon>Lujinxingiaceae</taxon>
        <taxon>Lujinxingia</taxon>
    </lineage>
</organism>
<feature type="compositionally biased region" description="Basic and acidic residues" evidence="1">
    <location>
        <begin position="28"/>
        <end position="43"/>
    </location>
</feature>
<dbReference type="SUPFAM" id="SSF56601">
    <property type="entry name" value="beta-lactamase/transpeptidase-like"/>
    <property type="match status" value="1"/>
</dbReference>
<dbReference type="InterPro" id="IPR001466">
    <property type="entry name" value="Beta-lactam-related"/>
</dbReference>
<sequence length="561" mass="60850">MVLVVVGLSVSCASAPPATSDSTPNLEEGAKADVESRSEERWDAASSDPGKLGWMQGYPPAEDRVIRFYEGDYFSFPRLRWTVCHFRELMPTVGVARGPEAAGALEVELMPGLAEVRVEPSDGSEAMSWEEALDALYTDGVLVMHHGRVVYERYSGCMSPERLHGAMSVTKSLTGLLGEILVAEGALDEEALVGELVPELEGSAFGDATLRQVMDMTSALAFSEDYSDPNAEVWAHARAGSPLPPPEGYRGPRSYMEYLQGVEKQGTHGEAFGYKTVNADALGWVLARATGSSVAELLSERIWSRIGAEREAYYTVDSVGTPFAGGGFNATLRDLGRLGQMLLDGGRVGSEQIVPPRAIESIRQGGDREAFKAAGYTMLEGWSYRGMWWVSHDEHGAYAARGVHGQTLWIDPRADMVIVRFASHPRAANAASDPVALPAYRAVAEYVMAHDETPLLGPEWVIEDIAGEGIIDSSHATLQFWRDGRFGGSASCNRVMGSYESEGEQLTMSPAGTTRRACVPALENQERKLLKLLSQVESFRIDESGALILMTSEGSTIVARR</sequence>
<dbReference type="InterPro" id="IPR038670">
    <property type="entry name" value="HslJ-like_sf"/>
</dbReference>
<proteinExistence type="predicted"/>
<evidence type="ECO:0000259" key="3">
    <source>
        <dbReference type="Pfam" id="PF03724"/>
    </source>
</evidence>
<dbReference type="Gene3D" id="2.40.128.270">
    <property type="match status" value="1"/>
</dbReference>
<dbReference type="InterPro" id="IPR005184">
    <property type="entry name" value="DUF306_Meta_HslJ"/>
</dbReference>
<feature type="domain" description="DUF306" evidence="3">
    <location>
        <begin position="455"/>
        <end position="558"/>
    </location>
</feature>
<dbReference type="Pfam" id="PF03724">
    <property type="entry name" value="META"/>
    <property type="match status" value="1"/>
</dbReference>
<gene>
    <name evidence="4" type="ORF">EA187_15945</name>
</gene>
<dbReference type="PANTHER" id="PTHR43283:SF7">
    <property type="entry name" value="BETA-LACTAMASE-RELATED DOMAIN-CONTAINING PROTEIN"/>
    <property type="match status" value="1"/>
</dbReference>
<feature type="region of interest" description="Disordered" evidence="1">
    <location>
        <begin position="14"/>
        <end position="49"/>
    </location>
</feature>
<name>A0ABY0CPW0_9DELT</name>
<dbReference type="Pfam" id="PF00144">
    <property type="entry name" value="Beta-lactamase"/>
    <property type="match status" value="1"/>
</dbReference>
<accession>A0ABY0CPW0</accession>
<reference evidence="4 5" key="1">
    <citation type="submission" date="2019-01" db="EMBL/GenBank/DDBJ databases">
        <title>Lujinxingia litoralis gen. nov., sp. nov. and Lujinxingia sediminis gen. nov., sp. nov., new members in the order Bradymonadales, isolated from coastal sediment.</title>
        <authorList>
            <person name="Li C.-M."/>
        </authorList>
    </citation>
    <scope>NUCLEOTIDE SEQUENCE [LARGE SCALE GENOMIC DNA]</scope>
    <source>
        <strain evidence="4 5">SEH01</strain>
    </source>
</reference>
<dbReference type="EMBL" id="SADD01000012">
    <property type="protein sequence ID" value="RVU42507.1"/>
    <property type="molecule type" value="Genomic_DNA"/>
</dbReference>
<evidence type="ECO:0000313" key="4">
    <source>
        <dbReference type="EMBL" id="RVU42507.1"/>
    </source>
</evidence>
<feature type="domain" description="Beta-lactamase-related" evidence="2">
    <location>
        <begin position="138"/>
        <end position="426"/>
    </location>
</feature>